<sequence>MSLDPDAIGLIAAGCVVFLFLFVCSMVIACKYYRCVERKRLEKLANMPAPYPPSYSVEPPPPSQSSHSGIPFKLANYTPKIFGTTMSQEELLKSGGECWSEPENRRQNKYQKKEQRRRKYSTDTEIKTANVDGKIVSIVNVNGGYRDDEDDDDGRPNGHWVYDHNSPGQGGFVVKGYMVQGHIVPEQYPQTVQQSQFYQGHQLPQRETGGFPVMHSHVVATPEPVQSEGQFAFPGDREPEAEVVRGHYVTPSDGHPVRGHVIKQNVSVEEDGKVLVTLRQDGSDVIQSQTTISQAELEGSSYERQSANAVSNITTVTQQAEAKPVETTSEVVTDVYSFAKRSEEPIKRQEAELTRSLITPEERVVTWPQQEQTSTDVIAAIPTVDQTVKASDFDRQALEVESVQAVQGAPMLGVQGAVDTGASNQSENYKVIKKHYHVEHTKLPDWMIQEYEENDATMNIDDDADDDEDKGNLDLNTYMNSAVPTSGFHTGAPGVNGVYANYIQPTTEERSEVPQYENATDFTTADFVDPQPRGAVQEIVGGHEAARAASQGGDAIYQNYISPPSSQLVPDAQAATTTTTTTSVRQLRQVFSESAEGVPSSFTSTPRFVAESTEHGAGSGFVRGGAEQVFRVESRRQRTATDGTVDFLPPPPPPLPPTL</sequence>
<proteinExistence type="predicted"/>
<keyword evidence="3" id="KW-1185">Reference proteome</keyword>
<protein>
    <submittedName>
        <fullName evidence="4 5">Uncharacterized protein LOC101860082</fullName>
    </submittedName>
</protein>
<name>A0ABM0JI75_APLCA</name>
<dbReference type="RefSeq" id="XP_012935616.1">
    <property type="nucleotide sequence ID" value="XM_013080162.2"/>
</dbReference>
<evidence type="ECO:0000313" key="5">
    <source>
        <dbReference type="RefSeq" id="XP_005094208.1"/>
    </source>
</evidence>
<organism evidence="3 5">
    <name type="scientific">Aplysia californica</name>
    <name type="common">California sea hare</name>
    <dbReference type="NCBI Taxonomy" id="6500"/>
    <lineage>
        <taxon>Eukaryota</taxon>
        <taxon>Metazoa</taxon>
        <taxon>Spiralia</taxon>
        <taxon>Lophotrochozoa</taxon>
        <taxon>Mollusca</taxon>
        <taxon>Gastropoda</taxon>
        <taxon>Heterobranchia</taxon>
        <taxon>Euthyneura</taxon>
        <taxon>Tectipleura</taxon>
        <taxon>Aplysiida</taxon>
        <taxon>Aplysioidea</taxon>
        <taxon>Aplysiidae</taxon>
        <taxon>Aplysia</taxon>
    </lineage>
</organism>
<keyword evidence="2" id="KW-0472">Membrane</keyword>
<dbReference type="Proteomes" id="UP000694888">
    <property type="component" value="Unplaced"/>
</dbReference>
<feature type="compositionally biased region" description="Basic residues" evidence="1">
    <location>
        <begin position="107"/>
        <end position="119"/>
    </location>
</feature>
<feature type="transmembrane region" description="Helical" evidence="2">
    <location>
        <begin position="7"/>
        <end position="29"/>
    </location>
</feature>
<evidence type="ECO:0000313" key="6">
    <source>
        <dbReference type="RefSeq" id="XP_012935616.1"/>
    </source>
</evidence>
<reference evidence="4 5" key="1">
    <citation type="submission" date="2025-05" db="UniProtKB">
        <authorList>
            <consortium name="RefSeq"/>
        </authorList>
    </citation>
    <scope>IDENTIFICATION</scope>
</reference>
<dbReference type="RefSeq" id="XP_005094208.1">
    <property type="nucleotide sequence ID" value="XM_005094151.3"/>
</dbReference>
<evidence type="ECO:0000256" key="1">
    <source>
        <dbReference type="SAM" id="MobiDB-lite"/>
    </source>
</evidence>
<feature type="region of interest" description="Disordered" evidence="1">
    <location>
        <begin position="97"/>
        <end position="123"/>
    </location>
</feature>
<keyword evidence="2" id="KW-1133">Transmembrane helix</keyword>
<dbReference type="RefSeq" id="XP_005094207.1">
    <property type="nucleotide sequence ID" value="XM_005094150.3"/>
</dbReference>
<evidence type="ECO:0000256" key="2">
    <source>
        <dbReference type="SAM" id="Phobius"/>
    </source>
</evidence>
<dbReference type="GeneID" id="101860082"/>
<evidence type="ECO:0000313" key="4">
    <source>
        <dbReference type="RefSeq" id="XP_005094207.1"/>
    </source>
</evidence>
<feature type="region of interest" description="Disordered" evidence="1">
    <location>
        <begin position="635"/>
        <end position="659"/>
    </location>
</feature>
<accession>A0ABM0JI75</accession>
<feature type="compositionally biased region" description="Pro residues" evidence="1">
    <location>
        <begin position="648"/>
        <end position="659"/>
    </location>
</feature>
<evidence type="ECO:0000313" key="3">
    <source>
        <dbReference type="Proteomes" id="UP000694888"/>
    </source>
</evidence>
<keyword evidence="2" id="KW-0812">Transmembrane</keyword>
<gene>
    <name evidence="4 5 6" type="primary">LOC101860082</name>
</gene>